<dbReference type="InterPro" id="IPR006594">
    <property type="entry name" value="LisH"/>
</dbReference>
<dbReference type="GO" id="GO:0045944">
    <property type="term" value="P:positive regulation of transcription by RNA polymerase II"/>
    <property type="evidence" value="ECO:0007669"/>
    <property type="project" value="TreeGrafter"/>
</dbReference>
<feature type="compositionally biased region" description="Basic and acidic residues" evidence="4">
    <location>
        <begin position="420"/>
        <end position="439"/>
    </location>
</feature>
<feature type="compositionally biased region" description="Pro residues" evidence="4">
    <location>
        <begin position="277"/>
        <end position="289"/>
    </location>
</feature>
<evidence type="ECO:0000256" key="1">
    <source>
        <dbReference type="ARBA" id="ARBA00004123"/>
    </source>
</evidence>
<comment type="subcellular location">
    <subcellularLocation>
        <location evidence="1">Nucleus</location>
    </subcellularLocation>
</comment>
<dbReference type="SMART" id="SM00667">
    <property type="entry name" value="LisH"/>
    <property type="match status" value="1"/>
</dbReference>
<evidence type="ECO:0000313" key="5">
    <source>
        <dbReference type="EMBL" id="MBC1176904.1"/>
    </source>
</evidence>
<evidence type="ECO:0000256" key="2">
    <source>
        <dbReference type="ARBA" id="ARBA00023125"/>
    </source>
</evidence>
<dbReference type="PROSITE" id="PS50896">
    <property type="entry name" value="LISH"/>
    <property type="match status" value="1"/>
</dbReference>
<feature type="compositionally biased region" description="Gly residues" evidence="4">
    <location>
        <begin position="312"/>
        <end position="330"/>
    </location>
</feature>
<dbReference type="GO" id="GO:0003697">
    <property type="term" value="F:single-stranded DNA binding"/>
    <property type="evidence" value="ECO:0007669"/>
    <property type="project" value="InterPro"/>
</dbReference>
<dbReference type="VEuPathDB" id="VectorBase:LLONM1_002953"/>
<protein>
    <submittedName>
        <fullName evidence="5">Putative sequence-specific single-stranded-dna-binding protein</fullName>
    </submittedName>
</protein>
<dbReference type="Pfam" id="PF04503">
    <property type="entry name" value="SSDP"/>
    <property type="match status" value="2"/>
</dbReference>
<accession>A0A7G3AXH9</accession>
<evidence type="ECO:0000256" key="3">
    <source>
        <dbReference type="ARBA" id="ARBA00023242"/>
    </source>
</evidence>
<name>A0A7G3AXH9_LUTLO</name>
<dbReference type="AlphaFoldDB" id="A0A7G3AXH9"/>
<proteinExistence type="predicted"/>
<dbReference type="EMBL" id="GITU01008201">
    <property type="protein sequence ID" value="MBC1176904.1"/>
    <property type="molecule type" value="Transcribed_RNA"/>
</dbReference>
<feature type="compositionally biased region" description="Gly residues" evidence="4">
    <location>
        <begin position="208"/>
        <end position="219"/>
    </location>
</feature>
<dbReference type="GO" id="GO:0005634">
    <property type="term" value="C:nucleus"/>
    <property type="evidence" value="ECO:0007669"/>
    <property type="project" value="UniProtKB-SubCell"/>
</dbReference>
<dbReference type="InterPro" id="IPR008116">
    <property type="entry name" value="SSDP_DNA-bd"/>
</dbReference>
<feature type="region of interest" description="Disordered" evidence="4">
    <location>
        <begin position="407"/>
        <end position="454"/>
    </location>
</feature>
<reference evidence="5" key="1">
    <citation type="journal article" date="2020" name="BMC">
        <title>Leishmania infection induces a limited differential gene expression in the sand fly midgut.</title>
        <authorList>
            <person name="Coutinho-Abreu I.V."/>
            <person name="Serafim T.D."/>
            <person name="Meneses C."/>
            <person name="Kamhawi S."/>
            <person name="Oliveira F."/>
            <person name="Valenzuela J.G."/>
        </authorList>
    </citation>
    <scope>NUCLEOTIDE SEQUENCE</scope>
    <source>
        <strain evidence="5">Jacobina</strain>
        <tissue evidence="5">Midgut</tissue>
    </source>
</reference>
<dbReference type="PANTHER" id="PTHR12610:SF12">
    <property type="entry name" value="SEQUENCE-SPECIFIC SINGLE-STRANDED DNA-BINDING PROTEIN, ISOFORM D"/>
    <property type="match status" value="1"/>
</dbReference>
<feature type="compositionally biased region" description="Low complexity" evidence="4">
    <location>
        <begin position="258"/>
        <end position="270"/>
    </location>
</feature>
<evidence type="ECO:0000256" key="4">
    <source>
        <dbReference type="SAM" id="MobiDB-lite"/>
    </source>
</evidence>
<keyword evidence="2 5" id="KW-0238">DNA-binding</keyword>
<dbReference type="PRINTS" id="PR01743">
    <property type="entry name" value="SSDNABINDING"/>
</dbReference>
<feature type="region of interest" description="Disordered" evidence="4">
    <location>
        <begin position="200"/>
        <end position="370"/>
    </location>
</feature>
<dbReference type="PANTHER" id="PTHR12610">
    <property type="entry name" value="SINGLE STRANDED DNA BINDING PROTEIN"/>
    <property type="match status" value="1"/>
</dbReference>
<sequence>MYGKSKNSTVPSDAQAREKLALYVYEYLLHVGAQKAAQTFLSEIRWEKNITLGEPPGFLHSWWCVFWDLYCAAPERRDQCDHSSEAKAFHDYGFVSSGYGVNGIAHNTGPAPSPLGQLPPNDGMPGGPMAPNFFPPFMGAPRYPSGPRPGVRMPQGIGNEFNGPPGQPMMPNNMDPSRQGEAGDFVAWQGGPPGIGPMNPRMNPPRGPGMGPMGPGNYGPAGIRGPPPPNSSLGGPGGPGLPPGMGIAGGRPQWQPNTSTTMSYSSSSPGTYGGPPGSGPPGPGTPIMPSPQDSSNSGGENMYTLMKPVSGGNMGGEFPMGGGPDGGQMGPMGPSTMGPVLNGDGLDGMKNSPANGGPGTPREDSGSGMGDYNLGAFAGPGENMMQITMMMKTMMALKMEEMTKTMEANQTKTKKTNQTKTKEKSEEKMEETKKAEKPVTPKKTGKTWKDDQTESAAILKIKESMQEEAKRFEKDSDHPDYFMQ</sequence>
<keyword evidence="3" id="KW-0539">Nucleus</keyword>
<organism evidence="5">
    <name type="scientific">Lutzomyia longipalpis</name>
    <name type="common">Sand fly</name>
    <dbReference type="NCBI Taxonomy" id="7200"/>
    <lineage>
        <taxon>Eukaryota</taxon>
        <taxon>Metazoa</taxon>
        <taxon>Ecdysozoa</taxon>
        <taxon>Arthropoda</taxon>
        <taxon>Hexapoda</taxon>
        <taxon>Insecta</taxon>
        <taxon>Pterygota</taxon>
        <taxon>Neoptera</taxon>
        <taxon>Endopterygota</taxon>
        <taxon>Diptera</taxon>
        <taxon>Nematocera</taxon>
        <taxon>Psychodoidea</taxon>
        <taxon>Psychodidae</taxon>
        <taxon>Lutzomyia</taxon>
        <taxon>Lutzomyia</taxon>
    </lineage>
</organism>